<dbReference type="PANTHER" id="PTHR32089:SF112">
    <property type="entry name" value="LYSOZYME-LIKE PROTEIN-RELATED"/>
    <property type="match status" value="1"/>
</dbReference>
<name>A0A1S8KZS3_9CLOT</name>
<dbReference type="InterPro" id="IPR004089">
    <property type="entry name" value="MCPsignal_dom"/>
</dbReference>
<protein>
    <submittedName>
        <fullName evidence="1">Sensory transducer protein YfmS</fullName>
    </submittedName>
</protein>
<dbReference type="SUPFAM" id="SSF58104">
    <property type="entry name" value="Methyl-accepting chemotaxis protein (MCP) signaling domain"/>
    <property type="match status" value="1"/>
</dbReference>
<reference evidence="1 2" key="1">
    <citation type="submission" date="2022-04" db="EMBL/GenBank/DDBJ databases">
        <title>Genome sequence of C. roseum typestrain.</title>
        <authorList>
            <person name="Poehlein A."/>
            <person name="Schoch T."/>
            <person name="Duerre P."/>
            <person name="Daniel R."/>
        </authorList>
    </citation>
    <scope>NUCLEOTIDE SEQUENCE [LARGE SCALE GENOMIC DNA]</scope>
    <source>
        <strain evidence="1 2">DSM 7320</strain>
    </source>
</reference>
<dbReference type="EMBL" id="CP096983">
    <property type="protein sequence ID" value="URZ12694.1"/>
    <property type="molecule type" value="Genomic_DNA"/>
</dbReference>
<dbReference type="GO" id="GO:0007165">
    <property type="term" value="P:signal transduction"/>
    <property type="evidence" value="ECO:0007669"/>
    <property type="project" value="InterPro"/>
</dbReference>
<accession>A0A1S8KZS3</accession>
<dbReference type="Proteomes" id="UP000190951">
    <property type="component" value="Chromosome"/>
</dbReference>
<organism evidence="1 2">
    <name type="scientific">Clostridium felsineum</name>
    <dbReference type="NCBI Taxonomy" id="36839"/>
    <lineage>
        <taxon>Bacteria</taxon>
        <taxon>Bacillati</taxon>
        <taxon>Bacillota</taxon>
        <taxon>Clostridia</taxon>
        <taxon>Eubacteriales</taxon>
        <taxon>Clostridiaceae</taxon>
        <taxon>Clostridium</taxon>
    </lineage>
</organism>
<keyword evidence="2" id="KW-1185">Reference proteome</keyword>
<evidence type="ECO:0000313" key="2">
    <source>
        <dbReference type="Proteomes" id="UP000190951"/>
    </source>
</evidence>
<gene>
    <name evidence="1" type="primary">yfmS_6</name>
    <name evidence="1" type="ORF">CROST_034170</name>
</gene>
<dbReference type="AlphaFoldDB" id="A0A1S8KZS3"/>
<dbReference type="GO" id="GO:0016020">
    <property type="term" value="C:membrane"/>
    <property type="evidence" value="ECO:0007669"/>
    <property type="project" value="InterPro"/>
</dbReference>
<evidence type="ECO:0000313" key="1">
    <source>
        <dbReference type="EMBL" id="URZ12694.1"/>
    </source>
</evidence>
<dbReference type="Pfam" id="PF00015">
    <property type="entry name" value="MCPsignal"/>
    <property type="match status" value="1"/>
</dbReference>
<proteinExistence type="predicted"/>
<sequence length="283" mass="30370">MDMRGKLIMDETLEELIKILPLFKAYLGQDIAIAISDRNNYLAILQGDKTKIPYNIGDSMVELGHKELLDEVLRKRAAVVKIIPKKIGKITVKSVVSPIIGANGNVVGFCSIVQSVEKLSEIEGASEELTASIEETNASIQEIAAGAKELDGMVAAIGSSATAAEQSVLEGKKAIELIQGIAAQSNLLGLNAAIEAARAGNDGRGFSVVAEEMRKLASQSKETSEEVSRALMKINKTVSEVLKDVKEVKQISNSQYTSTNEISKTIDIIANRATDLVKLSKED</sequence>
<dbReference type="SMART" id="SM00283">
    <property type="entry name" value="MA"/>
    <property type="match status" value="1"/>
</dbReference>
<dbReference type="PROSITE" id="PS50111">
    <property type="entry name" value="CHEMOTAXIS_TRANSDUC_2"/>
    <property type="match status" value="1"/>
</dbReference>
<dbReference type="Gene3D" id="1.10.287.950">
    <property type="entry name" value="Methyl-accepting chemotaxis protein"/>
    <property type="match status" value="1"/>
</dbReference>
<dbReference type="STRING" id="84029.CROST_40530"/>
<dbReference type="PANTHER" id="PTHR32089">
    <property type="entry name" value="METHYL-ACCEPTING CHEMOTAXIS PROTEIN MCPB"/>
    <property type="match status" value="1"/>
</dbReference>
<dbReference type="KEGG" id="crw:CROST_034170"/>